<dbReference type="SUPFAM" id="SSF56317">
    <property type="entry name" value="Carbon-nitrogen hydrolase"/>
    <property type="match status" value="1"/>
</dbReference>
<dbReference type="InterPro" id="IPR036526">
    <property type="entry name" value="C-N_Hydrolase_sf"/>
</dbReference>
<name>A0A2U1K152_9BACI</name>
<dbReference type="PANTHER" id="PTHR23088">
    <property type="entry name" value="NITRILASE-RELATED"/>
    <property type="match status" value="1"/>
</dbReference>
<dbReference type="InterPro" id="IPR003010">
    <property type="entry name" value="C-N_Hydrolase"/>
</dbReference>
<keyword evidence="3" id="KW-0378">Hydrolase</keyword>
<protein>
    <submittedName>
        <fullName evidence="3">Carbon-nitrogen hydrolase family protein</fullName>
    </submittedName>
</protein>
<evidence type="ECO:0000256" key="1">
    <source>
        <dbReference type="ARBA" id="ARBA00010613"/>
    </source>
</evidence>
<organism evidence="3 4">
    <name type="scientific">Pueribacillus theae</name>
    <dbReference type="NCBI Taxonomy" id="2171751"/>
    <lineage>
        <taxon>Bacteria</taxon>
        <taxon>Bacillati</taxon>
        <taxon>Bacillota</taxon>
        <taxon>Bacilli</taxon>
        <taxon>Bacillales</taxon>
        <taxon>Bacillaceae</taxon>
        <taxon>Pueribacillus</taxon>
    </lineage>
</organism>
<dbReference type="Pfam" id="PF00795">
    <property type="entry name" value="CN_hydrolase"/>
    <property type="match status" value="1"/>
</dbReference>
<dbReference type="OrthoDB" id="9811121at2"/>
<feature type="domain" description="CN hydrolase" evidence="2">
    <location>
        <begin position="6"/>
        <end position="242"/>
    </location>
</feature>
<sequence length="268" mass="29990">MDQSFIRVAAVQMDCLLGNKQKNLERAYALIKKAVRQGAQFIVVPELFNTAYRVEDDDVELAEAIPGTTTDWMVETAKEFNIVLVGCILEQGESRGIVYDTSLLVTHEGIKGKYRKTSLWDQEKVRFAIGDDFPVVDLGWGKVGMQICYEIGFPEGARILALKGADILVYPSAFGKARFYAWDLATRSRALENGCFLIASNRVGTEKGETTFAGRSRITNPKGEILSEAGEDNEVILADIDLKEVAKQRREIPYLRDLNKKLVFGHFN</sequence>
<dbReference type="Gene3D" id="3.60.110.10">
    <property type="entry name" value="Carbon-nitrogen hydrolase"/>
    <property type="match status" value="1"/>
</dbReference>
<keyword evidence="4" id="KW-1185">Reference proteome</keyword>
<evidence type="ECO:0000313" key="4">
    <source>
        <dbReference type="Proteomes" id="UP000245998"/>
    </source>
</evidence>
<proteinExistence type="inferred from homology"/>
<dbReference type="CDD" id="cd07197">
    <property type="entry name" value="nitrilase"/>
    <property type="match status" value="1"/>
</dbReference>
<dbReference type="PROSITE" id="PS50263">
    <property type="entry name" value="CN_HYDROLASE"/>
    <property type="match status" value="1"/>
</dbReference>
<gene>
    <name evidence="3" type="ORF">DCC39_09665</name>
</gene>
<evidence type="ECO:0000259" key="2">
    <source>
        <dbReference type="PROSITE" id="PS50263"/>
    </source>
</evidence>
<comment type="similarity">
    <text evidence="1">Belongs to the carbon-nitrogen hydrolase superfamily. NIT1/NIT2 family.</text>
</comment>
<evidence type="ECO:0000313" key="3">
    <source>
        <dbReference type="EMBL" id="PWA11227.1"/>
    </source>
</evidence>
<dbReference type="RefSeq" id="WP_116554689.1">
    <property type="nucleotide sequence ID" value="NZ_QCZG01000017.1"/>
</dbReference>
<comment type="caution">
    <text evidence="3">The sequence shown here is derived from an EMBL/GenBank/DDBJ whole genome shotgun (WGS) entry which is preliminary data.</text>
</comment>
<accession>A0A2U1K152</accession>
<dbReference type="AlphaFoldDB" id="A0A2U1K152"/>
<dbReference type="EMBL" id="QCZG01000017">
    <property type="protein sequence ID" value="PWA11227.1"/>
    <property type="molecule type" value="Genomic_DNA"/>
</dbReference>
<dbReference type="GO" id="GO:0016787">
    <property type="term" value="F:hydrolase activity"/>
    <property type="evidence" value="ECO:0007669"/>
    <property type="project" value="UniProtKB-KW"/>
</dbReference>
<dbReference type="Proteomes" id="UP000245998">
    <property type="component" value="Unassembled WGS sequence"/>
</dbReference>
<dbReference type="PANTHER" id="PTHR23088:SF27">
    <property type="entry name" value="DEAMINATED GLUTATHIONE AMIDASE"/>
    <property type="match status" value="1"/>
</dbReference>
<reference evidence="3 4" key="1">
    <citation type="submission" date="2018-04" db="EMBL/GenBank/DDBJ databases">
        <title>Camelliibacillus theae gen. nov., sp. nov., isolated from Pu'er tea.</title>
        <authorList>
            <person name="Niu L."/>
        </authorList>
    </citation>
    <scope>NUCLEOTIDE SEQUENCE [LARGE SCALE GENOMIC DNA]</scope>
    <source>
        <strain evidence="3 4">T8</strain>
    </source>
</reference>